<feature type="non-terminal residue" evidence="2">
    <location>
        <position position="1"/>
    </location>
</feature>
<feature type="compositionally biased region" description="Basic and acidic residues" evidence="1">
    <location>
        <begin position="35"/>
        <end position="54"/>
    </location>
</feature>
<protein>
    <submittedName>
        <fullName evidence="2">Uncharacterized protein</fullName>
    </submittedName>
</protein>
<feature type="non-terminal residue" evidence="2">
    <location>
        <position position="141"/>
    </location>
</feature>
<gene>
    <name evidence="2" type="ORF">AVDCRST_MAG02-1583</name>
</gene>
<evidence type="ECO:0000313" key="2">
    <source>
        <dbReference type="EMBL" id="CAA9455696.1"/>
    </source>
</evidence>
<sequence>ERYRYHEEDAGGTGGEQGTRRDRRAVGAPGPAGGRVRDGRVRQDGRRPGDGGDVRHHRHRPVVPLRGGGPGDRGRHRGAGPAPLCAGRARAGLPDGGRGPHQPVRPRREPVATGLPAGGGRTCSLGPPAEDRGPGRQDRTL</sequence>
<proteinExistence type="predicted"/>
<evidence type="ECO:0000256" key="1">
    <source>
        <dbReference type="SAM" id="MobiDB-lite"/>
    </source>
</evidence>
<feature type="compositionally biased region" description="Basic and acidic residues" evidence="1">
    <location>
        <begin position="129"/>
        <end position="141"/>
    </location>
</feature>
<feature type="region of interest" description="Disordered" evidence="1">
    <location>
        <begin position="1"/>
        <end position="141"/>
    </location>
</feature>
<organism evidence="2">
    <name type="scientific">uncultured Rubrobacteraceae bacterium</name>
    <dbReference type="NCBI Taxonomy" id="349277"/>
    <lineage>
        <taxon>Bacteria</taxon>
        <taxon>Bacillati</taxon>
        <taxon>Actinomycetota</taxon>
        <taxon>Rubrobacteria</taxon>
        <taxon>Rubrobacterales</taxon>
        <taxon>Rubrobacteraceae</taxon>
        <taxon>environmental samples</taxon>
    </lineage>
</organism>
<accession>A0A6J4R4X6</accession>
<reference evidence="2" key="1">
    <citation type="submission" date="2020-02" db="EMBL/GenBank/DDBJ databases">
        <authorList>
            <person name="Meier V. D."/>
        </authorList>
    </citation>
    <scope>NUCLEOTIDE SEQUENCE</scope>
    <source>
        <strain evidence="2">AVDCRST_MAG02</strain>
    </source>
</reference>
<dbReference type="EMBL" id="CADCVH010000051">
    <property type="protein sequence ID" value="CAA9455696.1"/>
    <property type="molecule type" value="Genomic_DNA"/>
</dbReference>
<dbReference type="AlphaFoldDB" id="A0A6J4R4X6"/>
<name>A0A6J4R4X6_9ACTN</name>